<evidence type="ECO:0000313" key="4">
    <source>
        <dbReference type="EMBL" id="TKF25560.1"/>
    </source>
</evidence>
<comment type="caution">
    <text evidence="4">The sequence shown here is derived from an EMBL/GenBank/DDBJ whole genome shotgun (WGS) entry which is preliminary data.</text>
</comment>
<protein>
    <recommendedName>
        <fullName evidence="3">Bacterial collagen-like protein middle domain-containing protein</fullName>
    </recommendedName>
</protein>
<evidence type="ECO:0000256" key="1">
    <source>
        <dbReference type="SAM" id="MobiDB-lite"/>
    </source>
</evidence>
<feature type="region of interest" description="Disordered" evidence="1">
    <location>
        <begin position="29"/>
        <end position="73"/>
    </location>
</feature>
<feature type="signal peptide" evidence="2">
    <location>
        <begin position="1"/>
        <end position="22"/>
    </location>
</feature>
<evidence type="ECO:0000256" key="2">
    <source>
        <dbReference type="SAM" id="SignalP"/>
    </source>
</evidence>
<reference evidence="4 5" key="1">
    <citation type="submission" date="2019-04" db="EMBL/GenBank/DDBJ databases">
        <title>A reverse ecology approach based on a biological definition of microbial populations.</title>
        <authorList>
            <person name="Arevalo P."/>
            <person name="Vaninsberghe D."/>
            <person name="Elsherbini J."/>
            <person name="Gore J."/>
            <person name="Polz M."/>
        </authorList>
    </citation>
    <scope>NUCLEOTIDE SEQUENCE [LARGE SCALE GENOMIC DNA]</scope>
    <source>
        <strain evidence="4 5">10N.261.46.E4</strain>
    </source>
</reference>
<dbReference type="InterPro" id="IPR031929">
    <property type="entry name" value="CLP_mid"/>
</dbReference>
<dbReference type="PROSITE" id="PS51257">
    <property type="entry name" value="PROKAR_LIPOPROTEIN"/>
    <property type="match status" value="1"/>
</dbReference>
<sequence length="428" mass="44367">MTILYRNFLVSLASLLMITACSGNGSGTIASGGNGPETTEEDVVGPQSVSPQSDSNLLSEAGNNVSQSELSNSLDSITTGSGEVLVNLGEVVTALGDGLPLGSTALEIDDAYVSRTLQGTANATEKLGTTVVSAGDTVAQLDALPVFVQLNDRTGLLTYTGVTVSDLGGTVENIGGWLQYQTSEEGNLYGLSEQLGTMTAPILVQADGMIDLKGNALVIFNDVQDVKTTLPNFVYLSTSTLTKGTTALLMDTQGMVEDTGQLFVGEKGLTALLTSELQQDETLLLNLESALANRLDTDPLSGLNDNNLLSETALLSSVDGNLILVSQNLGDVLNLETGLVNSLDLSTTLLNFNQLDDASTPLSSLLGSTAQSLQDVVGGLKGNSLDVLSLDITDNLAGEDKLGLSSSSEDRGTLTHLTTSTLKPILGQ</sequence>
<evidence type="ECO:0000313" key="5">
    <source>
        <dbReference type="Proteomes" id="UP000305234"/>
    </source>
</evidence>
<feature type="domain" description="Bacterial collagen-like protein middle" evidence="3">
    <location>
        <begin position="76"/>
        <end position="268"/>
    </location>
</feature>
<gene>
    <name evidence="4" type="ORF">FCV52_11570</name>
</gene>
<dbReference type="Proteomes" id="UP000305234">
    <property type="component" value="Unassembled WGS sequence"/>
</dbReference>
<proteinExistence type="predicted"/>
<dbReference type="Pfam" id="PF15984">
    <property type="entry name" value="Collagen_mid"/>
    <property type="match status" value="1"/>
</dbReference>
<evidence type="ECO:0000259" key="3">
    <source>
        <dbReference type="Pfam" id="PF15984"/>
    </source>
</evidence>
<organism evidence="4 5">
    <name type="scientific">Vibrio kanaloae</name>
    <dbReference type="NCBI Taxonomy" id="170673"/>
    <lineage>
        <taxon>Bacteria</taxon>
        <taxon>Pseudomonadati</taxon>
        <taxon>Pseudomonadota</taxon>
        <taxon>Gammaproteobacteria</taxon>
        <taxon>Vibrionales</taxon>
        <taxon>Vibrionaceae</taxon>
        <taxon>Vibrio</taxon>
    </lineage>
</organism>
<feature type="compositionally biased region" description="Polar residues" evidence="1">
    <location>
        <begin position="47"/>
        <end position="73"/>
    </location>
</feature>
<name>A0A4U1YA04_9VIBR</name>
<dbReference type="EMBL" id="SYUW01000029">
    <property type="protein sequence ID" value="TKF25560.1"/>
    <property type="molecule type" value="Genomic_DNA"/>
</dbReference>
<accession>A0A4U1YA04</accession>
<feature type="chain" id="PRO_5030103249" description="Bacterial collagen-like protein middle domain-containing protein" evidence="2">
    <location>
        <begin position="23"/>
        <end position="428"/>
    </location>
</feature>
<dbReference type="AlphaFoldDB" id="A0A4U1YA04"/>
<keyword evidence="2" id="KW-0732">Signal</keyword>